<keyword evidence="3" id="KW-1185">Reference proteome</keyword>
<dbReference type="EMBL" id="CACRXK020000100">
    <property type="protein sequence ID" value="CAB3978262.1"/>
    <property type="molecule type" value="Genomic_DNA"/>
</dbReference>
<dbReference type="Proteomes" id="UP001152795">
    <property type="component" value="Unassembled WGS sequence"/>
</dbReference>
<gene>
    <name evidence="2" type="ORF">PACLA_8A076974</name>
</gene>
<dbReference type="AlphaFoldDB" id="A0A6S7FMH9"/>
<evidence type="ECO:0000313" key="2">
    <source>
        <dbReference type="EMBL" id="CAB3978262.1"/>
    </source>
</evidence>
<protein>
    <submittedName>
        <fullName evidence="2">Uncharacterized protein</fullName>
    </submittedName>
</protein>
<organism evidence="2 3">
    <name type="scientific">Paramuricea clavata</name>
    <name type="common">Red gorgonian</name>
    <name type="synonym">Violescent sea-whip</name>
    <dbReference type="NCBI Taxonomy" id="317549"/>
    <lineage>
        <taxon>Eukaryota</taxon>
        <taxon>Metazoa</taxon>
        <taxon>Cnidaria</taxon>
        <taxon>Anthozoa</taxon>
        <taxon>Octocorallia</taxon>
        <taxon>Malacalcyonacea</taxon>
        <taxon>Plexauridae</taxon>
        <taxon>Paramuricea</taxon>
    </lineage>
</organism>
<sequence>METEMNDIFNERPEGEEGEKEAEASFIKDNDDESFNDLLNNPDQNLDEAMMASFREENEDDTYRRRKEQMNKLYLTGRFNDIKGEFARNVLGSEYRIDPTDGQDSMEFISRLDITKHQP</sequence>
<name>A0A6S7FMH9_PARCT</name>
<comment type="caution">
    <text evidence="2">The sequence shown here is derived from an EMBL/GenBank/DDBJ whole genome shotgun (WGS) entry which is preliminary data.</text>
</comment>
<evidence type="ECO:0000256" key="1">
    <source>
        <dbReference type="SAM" id="MobiDB-lite"/>
    </source>
</evidence>
<feature type="compositionally biased region" description="Basic and acidic residues" evidence="1">
    <location>
        <begin position="9"/>
        <end position="29"/>
    </location>
</feature>
<feature type="region of interest" description="Disordered" evidence="1">
    <location>
        <begin position="1"/>
        <end position="39"/>
    </location>
</feature>
<accession>A0A6S7FMH9</accession>
<reference evidence="2" key="1">
    <citation type="submission" date="2020-04" db="EMBL/GenBank/DDBJ databases">
        <authorList>
            <person name="Alioto T."/>
            <person name="Alioto T."/>
            <person name="Gomez Garrido J."/>
        </authorList>
    </citation>
    <scope>NUCLEOTIDE SEQUENCE</scope>
    <source>
        <strain evidence="2">A484AB</strain>
    </source>
</reference>
<proteinExistence type="predicted"/>
<evidence type="ECO:0000313" key="3">
    <source>
        <dbReference type="Proteomes" id="UP001152795"/>
    </source>
</evidence>